<evidence type="ECO:0000256" key="1">
    <source>
        <dbReference type="ARBA" id="ARBA00004496"/>
    </source>
</evidence>
<dbReference type="EMBL" id="JABJWZ010000007">
    <property type="protein sequence ID" value="MBB1252108.1"/>
    <property type="molecule type" value="Genomic_DNA"/>
</dbReference>
<proteinExistence type="predicted"/>
<evidence type="ECO:0000256" key="3">
    <source>
        <dbReference type="ARBA" id="ARBA00022553"/>
    </source>
</evidence>
<organism evidence="12 13">
    <name type="scientific">Streptomyces alkaliterrae</name>
    <dbReference type="NCBI Taxonomy" id="2213162"/>
    <lineage>
        <taxon>Bacteria</taxon>
        <taxon>Bacillati</taxon>
        <taxon>Actinomycetota</taxon>
        <taxon>Actinomycetes</taxon>
        <taxon>Kitasatosporales</taxon>
        <taxon>Streptomycetaceae</taxon>
        <taxon>Streptomyces</taxon>
    </lineage>
</organism>
<dbReference type="Proteomes" id="UP000525686">
    <property type="component" value="Unassembled WGS sequence"/>
</dbReference>
<sequence length="227" mass="24737">MTRTLVVEDDPRIADAHVQFTDRVAGFAAVGAVHRGADALDFVDREPVDLLLLDFYLPDMSGLEVCRGLRARGHLTDVIAVTSARDVEIVRSVVALGVVQYLLKPFTFAAFRDRLERYAAYRRELGPTEGATGQQDVDRALAALRGGGGATPPPPKGMSGETLEAVVVLLRSESGGEGLSASRVGELTGTSRVTARRYLEHLADSGLVERRPRRGGQGRPELRYRWR</sequence>
<keyword evidence="6 9" id="KW-0238">DNA-binding</keyword>
<evidence type="ECO:0000256" key="6">
    <source>
        <dbReference type="ARBA" id="ARBA00023125"/>
    </source>
</evidence>
<dbReference type="InterPro" id="IPR001789">
    <property type="entry name" value="Sig_transdc_resp-reg_receiver"/>
</dbReference>
<name>A0A7W3WGT4_9ACTN</name>
<dbReference type="InterPro" id="IPR036390">
    <property type="entry name" value="WH_DNA-bd_sf"/>
</dbReference>
<dbReference type="AlphaFoldDB" id="A0A7W3WGT4"/>
<dbReference type="SMART" id="SM00448">
    <property type="entry name" value="REC"/>
    <property type="match status" value="1"/>
</dbReference>
<keyword evidence="3 10" id="KW-0597">Phosphoprotein</keyword>
<dbReference type="InterPro" id="IPR011006">
    <property type="entry name" value="CheY-like_superfamily"/>
</dbReference>
<keyword evidence="2 9" id="KW-0963">Cytoplasm</keyword>
<dbReference type="RefSeq" id="WP_181353282.1">
    <property type="nucleotide sequence ID" value="NZ_JABJWZ010000007.1"/>
</dbReference>
<dbReference type="InterPro" id="IPR036388">
    <property type="entry name" value="WH-like_DNA-bd_sf"/>
</dbReference>
<dbReference type="PIRSF" id="PIRSF006171">
    <property type="entry name" value="RR_citrat_malat"/>
    <property type="match status" value="1"/>
</dbReference>
<dbReference type="Pfam" id="PF00072">
    <property type="entry name" value="Response_reg"/>
    <property type="match status" value="1"/>
</dbReference>
<evidence type="ECO:0000256" key="5">
    <source>
        <dbReference type="ARBA" id="ARBA00023015"/>
    </source>
</evidence>
<dbReference type="Gene3D" id="1.10.10.10">
    <property type="entry name" value="Winged helix-like DNA-binding domain superfamily/Winged helix DNA-binding domain"/>
    <property type="match status" value="1"/>
</dbReference>
<dbReference type="GO" id="GO:0005737">
    <property type="term" value="C:cytoplasm"/>
    <property type="evidence" value="ECO:0007669"/>
    <property type="project" value="UniProtKB-SubCell"/>
</dbReference>
<evidence type="ECO:0000259" key="11">
    <source>
        <dbReference type="PROSITE" id="PS50110"/>
    </source>
</evidence>
<dbReference type="PANTHER" id="PTHR45526:SF1">
    <property type="entry name" value="TRANSCRIPTIONAL REGULATORY PROTEIN DCUR-RELATED"/>
    <property type="match status" value="1"/>
</dbReference>
<evidence type="ECO:0000256" key="2">
    <source>
        <dbReference type="ARBA" id="ARBA00022490"/>
    </source>
</evidence>
<dbReference type="SUPFAM" id="SSF46785">
    <property type="entry name" value="Winged helix' DNA-binding domain"/>
    <property type="match status" value="1"/>
</dbReference>
<dbReference type="PROSITE" id="PS50110">
    <property type="entry name" value="RESPONSE_REGULATORY"/>
    <property type="match status" value="1"/>
</dbReference>
<keyword evidence="7 9" id="KW-0010">Activator</keyword>
<evidence type="ECO:0000256" key="8">
    <source>
        <dbReference type="ARBA" id="ARBA00023163"/>
    </source>
</evidence>
<dbReference type="InterPro" id="IPR051271">
    <property type="entry name" value="2C-system_Tx_regulators"/>
</dbReference>
<evidence type="ECO:0000256" key="4">
    <source>
        <dbReference type="ARBA" id="ARBA00023012"/>
    </source>
</evidence>
<keyword evidence="5 9" id="KW-0805">Transcription regulation</keyword>
<keyword evidence="4 9" id="KW-0902">Two-component regulatory system</keyword>
<feature type="domain" description="Response regulatory" evidence="11">
    <location>
        <begin position="3"/>
        <end position="119"/>
    </location>
</feature>
<keyword evidence="8 9" id="KW-0804">Transcription</keyword>
<protein>
    <recommendedName>
        <fullName evidence="9">Transcriptional regulatory protein</fullName>
    </recommendedName>
</protein>
<dbReference type="Gene3D" id="3.40.50.2300">
    <property type="match status" value="1"/>
</dbReference>
<comment type="caution">
    <text evidence="12">The sequence shown here is derived from an EMBL/GenBank/DDBJ whole genome shotgun (WGS) entry which is preliminary data.</text>
</comment>
<feature type="modified residue" description="4-aspartylphosphate" evidence="10">
    <location>
        <position position="54"/>
    </location>
</feature>
<gene>
    <name evidence="12" type="ORF">H3146_01820</name>
</gene>
<evidence type="ECO:0000313" key="12">
    <source>
        <dbReference type="EMBL" id="MBB1252108.1"/>
    </source>
</evidence>
<dbReference type="GO" id="GO:0000156">
    <property type="term" value="F:phosphorelay response regulator activity"/>
    <property type="evidence" value="ECO:0007669"/>
    <property type="project" value="TreeGrafter"/>
</dbReference>
<accession>A0A7W3WGT4</accession>
<dbReference type="GO" id="GO:0003677">
    <property type="term" value="F:DNA binding"/>
    <property type="evidence" value="ECO:0007669"/>
    <property type="project" value="UniProtKB-KW"/>
</dbReference>
<evidence type="ECO:0000256" key="10">
    <source>
        <dbReference type="PROSITE-ProRule" id="PRU00169"/>
    </source>
</evidence>
<dbReference type="InterPro" id="IPR024187">
    <property type="entry name" value="Sig_transdc_resp-reg_cit/mal"/>
</dbReference>
<evidence type="ECO:0000256" key="7">
    <source>
        <dbReference type="ARBA" id="ARBA00023159"/>
    </source>
</evidence>
<dbReference type="SUPFAM" id="SSF52172">
    <property type="entry name" value="CheY-like"/>
    <property type="match status" value="1"/>
</dbReference>
<evidence type="ECO:0000313" key="13">
    <source>
        <dbReference type="Proteomes" id="UP000525686"/>
    </source>
</evidence>
<evidence type="ECO:0000256" key="9">
    <source>
        <dbReference type="PIRNR" id="PIRNR006171"/>
    </source>
</evidence>
<dbReference type="GO" id="GO:0003700">
    <property type="term" value="F:DNA-binding transcription factor activity"/>
    <property type="evidence" value="ECO:0007669"/>
    <property type="project" value="InterPro"/>
</dbReference>
<dbReference type="PANTHER" id="PTHR45526">
    <property type="entry name" value="TRANSCRIPTIONAL REGULATORY PROTEIN DPIA"/>
    <property type="match status" value="1"/>
</dbReference>
<reference evidence="13" key="1">
    <citation type="submission" date="2020-05" db="EMBL/GenBank/DDBJ databases">
        <title>Classification of alakaliphilic streptomycetes isolated from an alkaline soil next to Lonar Crater, India and a proposal for the recognition of Streptomyces alkaliterrae sp. nov.</title>
        <authorList>
            <person name="Golinska P."/>
        </authorList>
    </citation>
    <scope>NUCLEOTIDE SEQUENCE [LARGE SCALE GENOMIC DNA]</scope>
    <source>
        <strain evidence="13">OF3</strain>
    </source>
</reference>
<comment type="subcellular location">
    <subcellularLocation>
        <location evidence="1 9">Cytoplasm</location>
    </subcellularLocation>
</comment>